<protein>
    <recommendedName>
        <fullName evidence="1">N-acetyltransferase domain-containing protein</fullName>
    </recommendedName>
</protein>
<gene>
    <name evidence="2" type="ORF">D9619_011634</name>
</gene>
<name>A0A8H5BSL9_9AGAR</name>
<dbReference type="PROSITE" id="PS51186">
    <property type="entry name" value="GNAT"/>
    <property type="match status" value="1"/>
</dbReference>
<dbReference type="Gene3D" id="3.40.630.30">
    <property type="match status" value="1"/>
</dbReference>
<evidence type="ECO:0000313" key="3">
    <source>
        <dbReference type="Proteomes" id="UP000567179"/>
    </source>
</evidence>
<comment type="caution">
    <text evidence="2">The sequence shown here is derived from an EMBL/GenBank/DDBJ whole genome shotgun (WGS) entry which is preliminary data.</text>
</comment>
<sequence>MAFVNNYVAPRRNEVDISLKEEYDNNSAVAVPPVLESPCVQVVPFHPLLHAKAFYTAYQNDAAAIHKYLPTEWPTFESFLTMIEAFIRSDPSCAIFTIIDTTKAADSELSPRVTNGRVAGLIGWLHASTAHLTVEIGPVIVLPEFQRTHVTSNAIGLLLRYLLDIPADGGVGFRRVAWCANPLNAASIVTAEKMGFVQEGVMRWTWVLPEGKEGKPVDGRRGKGNGRDSILLALCWDDWVNGAKERVEKRMERV</sequence>
<proteinExistence type="predicted"/>
<dbReference type="InterPro" id="IPR000182">
    <property type="entry name" value="GNAT_dom"/>
</dbReference>
<dbReference type="OrthoDB" id="41238at2759"/>
<dbReference type="InterPro" id="IPR051908">
    <property type="entry name" value="Ribosomal_N-acetyltransferase"/>
</dbReference>
<dbReference type="GO" id="GO:0008999">
    <property type="term" value="F:protein-N-terminal-alanine acetyltransferase activity"/>
    <property type="evidence" value="ECO:0007669"/>
    <property type="project" value="TreeGrafter"/>
</dbReference>
<keyword evidence="3" id="KW-1185">Reference proteome</keyword>
<dbReference type="InterPro" id="IPR016181">
    <property type="entry name" value="Acyl_CoA_acyltransferase"/>
</dbReference>
<dbReference type="PANTHER" id="PTHR43441:SF5">
    <property type="entry name" value="FAMILY ACETYLTRANSFERASE, PUTATIVE-RELATED"/>
    <property type="match status" value="1"/>
</dbReference>
<feature type="domain" description="N-acetyltransferase" evidence="1">
    <location>
        <begin position="52"/>
        <end position="218"/>
    </location>
</feature>
<reference evidence="2 3" key="1">
    <citation type="journal article" date="2020" name="ISME J.">
        <title>Uncovering the hidden diversity of litter-decomposition mechanisms in mushroom-forming fungi.</title>
        <authorList>
            <person name="Floudas D."/>
            <person name="Bentzer J."/>
            <person name="Ahren D."/>
            <person name="Johansson T."/>
            <person name="Persson P."/>
            <person name="Tunlid A."/>
        </authorList>
    </citation>
    <scope>NUCLEOTIDE SEQUENCE [LARGE SCALE GENOMIC DNA]</scope>
    <source>
        <strain evidence="2 3">CBS 101986</strain>
    </source>
</reference>
<dbReference type="Proteomes" id="UP000567179">
    <property type="component" value="Unassembled WGS sequence"/>
</dbReference>
<dbReference type="AlphaFoldDB" id="A0A8H5BSL9"/>
<accession>A0A8H5BSL9</accession>
<dbReference type="SUPFAM" id="SSF55729">
    <property type="entry name" value="Acyl-CoA N-acyltransferases (Nat)"/>
    <property type="match status" value="1"/>
</dbReference>
<evidence type="ECO:0000259" key="1">
    <source>
        <dbReference type="PROSITE" id="PS51186"/>
    </source>
</evidence>
<dbReference type="GO" id="GO:1990189">
    <property type="term" value="F:protein N-terminal-serine acetyltransferase activity"/>
    <property type="evidence" value="ECO:0007669"/>
    <property type="project" value="TreeGrafter"/>
</dbReference>
<organism evidence="2 3">
    <name type="scientific">Psilocybe cf. subviscida</name>
    <dbReference type="NCBI Taxonomy" id="2480587"/>
    <lineage>
        <taxon>Eukaryota</taxon>
        <taxon>Fungi</taxon>
        <taxon>Dikarya</taxon>
        <taxon>Basidiomycota</taxon>
        <taxon>Agaricomycotina</taxon>
        <taxon>Agaricomycetes</taxon>
        <taxon>Agaricomycetidae</taxon>
        <taxon>Agaricales</taxon>
        <taxon>Agaricineae</taxon>
        <taxon>Strophariaceae</taxon>
        <taxon>Psilocybe</taxon>
    </lineage>
</organism>
<evidence type="ECO:0000313" key="2">
    <source>
        <dbReference type="EMBL" id="KAF5328620.1"/>
    </source>
</evidence>
<dbReference type="PANTHER" id="PTHR43441">
    <property type="entry name" value="RIBOSOMAL-PROTEIN-SERINE ACETYLTRANSFERASE"/>
    <property type="match status" value="1"/>
</dbReference>
<dbReference type="EMBL" id="JAACJJ010000003">
    <property type="protein sequence ID" value="KAF5328620.1"/>
    <property type="molecule type" value="Genomic_DNA"/>
</dbReference>
<dbReference type="Pfam" id="PF13302">
    <property type="entry name" value="Acetyltransf_3"/>
    <property type="match status" value="1"/>
</dbReference>